<feature type="domain" description="MOSC" evidence="2">
    <location>
        <begin position="29"/>
        <end position="171"/>
    </location>
</feature>
<keyword evidence="4" id="KW-1185">Reference proteome</keyword>
<dbReference type="PANTHER" id="PTHR30212:SF2">
    <property type="entry name" value="PROTEIN YIIM"/>
    <property type="match status" value="1"/>
</dbReference>
<evidence type="ECO:0000313" key="3">
    <source>
        <dbReference type="EMBL" id="GAA3679713.1"/>
    </source>
</evidence>
<accession>A0ABP7C773</accession>
<sequence length="222" mass="24140">MPVVLSLNIAQKTIPVDYAKTGATAIDKRPVDGPLEVSPPGPKGTAGSGVQGDQIGDWNHHGGDYQAVYGYAREDLDFWQAELGVDLHNGQFGENLTTQGIDHTHALVGERWRVGTALLEVSAPRVPCRTFAGFLGQSGWVKRFTQEARPGAYFRVIEAGLIAPGDEITVVHRPGHDVTVEMFFRAVTTDADLLPRLLEAGDSVPPDVIELVHRRRVVELDS</sequence>
<dbReference type="EMBL" id="BAABBE010000035">
    <property type="protein sequence ID" value="GAA3679713.1"/>
    <property type="molecule type" value="Genomic_DNA"/>
</dbReference>
<name>A0ABP7C773_9PSEU</name>
<dbReference type="PROSITE" id="PS51340">
    <property type="entry name" value="MOSC"/>
    <property type="match status" value="1"/>
</dbReference>
<dbReference type="InterPro" id="IPR011037">
    <property type="entry name" value="Pyrv_Knase-like_insert_dom_sf"/>
</dbReference>
<dbReference type="InterPro" id="IPR005302">
    <property type="entry name" value="MoCF_Sase_C"/>
</dbReference>
<dbReference type="Proteomes" id="UP001500711">
    <property type="component" value="Unassembled WGS sequence"/>
</dbReference>
<dbReference type="InterPro" id="IPR052353">
    <property type="entry name" value="Benzoxazolinone_Detox_Enz"/>
</dbReference>
<dbReference type="RefSeq" id="WP_346135822.1">
    <property type="nucleotide sequence ID" value="NZ_BAABBE010000035.1"/>
</dbReference>
<dbReference type="SUPFAM" id="SSF50800">
    <property type="entry name" value="PK beta-barrel domain-like"/>
    <property type="match status" value="1"/>
</dbReference>
<feature type="region of interest" description="Disordered" evidence="1">
    <location>
        <begin position="25"/>
        <end position="56"/>
    </location>
</feature>
<comment type="caution">
    <text evidence="3">The sequence shown here is derived from an EMBL/GenBank/DDBJ whole genome shotgun (WGS) entry which is preliminary data.</text>
</comment>
<dbReference type="PANTHER" id="PTHR30212">
    <property type="entry name" value="PROTEIN YIIM"/>
    <property type="match status" value="1"/>
</dbReference>
<evidence type="ECO:0000256" key="1">
    <source>
        <dbReference type="SAM" id="MobiDB-lite"/>
    </source>
</evidence>
<evidence type="ECO:0000313" key="4">
    <source>
        <dbReference type="Proteomes" id="UP001500711"/>
    </source>
</evidence>
<proteinExistence type="predicted"/>
<evidence type="ECO:0000259" key="2">
    <source>
        <dbReference type="PROSITE" id="PS51340"/>
    </source>
</evidence>
<dbReference type="Gene3D" id="2.40.33.20">
    <property type="entry name" value="PK beta-barrel domain-like"/>
    <property type="match status" value="1"/>
</dbReference>
<dbReference type="Pfam" id="PF03473">
    <property type="entry name" value="MOSC"/>
    <property type="match status" value="1"/>
</dbReference>
<protein>
    <submittedName>
        <fullName evidence="3">MOSC domain-containing protein</fullName>
    </submittedName>
</protein>
<reference evidence="4" key="1">
    <citation type="journal article" date="2019" name="Int. J. Syst. Evol. Microbiol.">
        <title>The Global Catalogue of Microorganisms (GCM) 10K type strain sequencing project: providing services to taxonomists for standard genome sequencing and annotation.</title>
        <authorList>
            <consortium name="The Broad Institute Genomics Platform"/>
            <consortium name="The Broad Institute Genome Sequencing Center for Infectious Disease"/>
            <person name="Wu L."/>
            <person name="Ma J."/>
        </authorList>
    </citation>
    <scope>NUCLEOTIDE SEQUENCE [LARGE SCALE GENOMIC DNA]</scope>
    <source>
        <strain evidence="4">JCM 17494</strain>
    </source>
</reference>
<organism evidence="3 4">
    <name type="scientific">Lentzea roselyniae</name>
    <dbReference type="NCBI Taxonomy" id="531940"/>
    <lineage>
        <taxon>Bacteria</taxon>
        <taxon>Bacillati</taxon>
        <taxon>Actinomycetota</taxon>
        <taxon>Actinomycetes</taxon>
        <taxon>Pseudonocardiales</taxon>
        <taxon>Pseudonocardiaceae</taxon>
        <taxon>Lentzea</taxon>
    </lineage>
</organism>
<gene>
    <name evidence="3" type="ORF">GCM10022267_78130</name>
</gene>